<keyword evidence="6" id="KW-0472">Membrane</keyword>
<evidence type="ECO:0000313" key="9">
    <source>
        <dbReference type="Proteomes" id="UP001266099"/>
    </source>
</evidence>
<keyword evidence="6" id="KW-0812">Transmembrane</keyword>
<organism evidence="8 9">
    <name type="scientific">Arcanobacterium hippocoleae</name>
    <dbReference type="NCBI Taxonomy" id="149017"/>
    <lineage>
        <taxon>Bacteria</taxon>
        <taxon>Bacillati</taxon>
        <taxon>Actinomycetota</taxon>
        <taxon>Actinomycetes</taxon>
        <taxon>Actinomycetales</taxon>
        <taxon>Actinomycetaceae</taxon>
        <taxon>Arcanobacterium</taxon>
    </lineage>
</organism>
<dbReference type="InterPro" id="IPR001179">
    <property type="entry name" value="PPIase_FKBP_dom"/>
</dbReference>
<accession>A0ABU1T0F3</accession>
<dbReference type="Pfam" id="PF00254">
    <property type="entry name" value="FKBP_C"/>
    <property type="match status" value="1"/>
</dbReference>
<feature type="domain" description="PPIase FKBP-type" evidence="7">
    <location>
        <begin position="209"/>
        <end position="295"/>
    </location>
</feature>
<dbReference type="RefSeq" id="WP_309954923.1">
    <property type="nucleotide sequence ID" value="NZ_JAVDUJ010000001.1"/>
</dbReference>
<keyword evidence="2 4" id="KW-0697">Rotamase</keyword>
<comment type="caution">
    <text evidence="8">The sequence shown here is derived from an EMBL/GenBank/DDBJ whole genome shotgun (WGS) entry which is preliminary data.</text>
</comment>
<feature type="transmembrane region" description="Helical" evidence="6">
    <location>
        <begin position="12"/>
        <end position="31"/>
    </location>
</feature>
<dbReference type="EMBL" id="JAVDUJ010000001">
    <property type="protein sequence ID" value="MDR6938815.1"/>
    <property type="molecule type" value="Genomic_DNA"/>
</dbReference>
<dbReference type="PROSITE" id="PS50059">
    <property type="entry name" value="FKBP_PPIASE"/>
    <property type="match status" value="1"/>
</dbReference>
<proteinExistence type="inferred from homology"/>
<keyword evidence="6" id="KW-1133">Transmembrane helix</keyword>
<evidence type="ECO:0000256" key="2">
    <source>
        <dbReference type="ARBA" id="ARBA00023110"/>
    </source>
</evidence>
<evidence type="ECO:0000256" key="1">
    <source>
        <dbReference type="ARBA" id="ARBA00000971"/>
    </source>
</evidence>
<evidence type="ECO:0000259" key="7">
    <source>
        <dbReference type="PROSITE" id="PS50059"/>
    </source>
</evidence>
<gene>
    <name evidence="8" type="ORF">J2S36_000358</name>
</gene>
<dbReference type="Proteomes" id="UP001266099">
    <property type="component" value="Unassembled WGS sequence"/>
</dbReference>
<reference evidence="8 9" key="1">
    <citation type="submission" date="2023-07" db="EMBL/GenBank/DDBJ databases">
        <title>Sequencing the genomes of 1000 actinobacteria strains.</title>
        <authorList>
            <person name="Klenk H.-P."/>
        </authorList>
    </citation>
    <scope>NUCLEOTIDE SEQUENCE [LARGE SCALE GENOMIC DNA]</scope>
    <source>
        <strain evidence="8 9">DSM 15539</strain>
    </source>
</reference>
<dbReference type="EC" id="5.2.1.8" evidence="5"/>
<evidence type="ECO:0000256" key="6">
    <source>
        <dbReference type="SAM" id="Phobius"/>
    </source>
</evidence>
<evidence type="ECO:0000313" key="8">
    <source>
        <dbReference type="EMBL" id="MDR6938815.1"/>
    </source>
</evidence>
<dbReference type="Gene3D" id="3.10.50.40">
    <property type="match status" value="1"/>
</dbReference>
<keyword evidence="9" id="KW-1185">Reference proteome</keyword>
<name>A0ABU1T0F3_9ACTO</name>
<evidence type="ECO:0000256" key="3">
    <source>
        <dbReference type="ARBA" id="ARBA00023235"/>
    </source>
</evidence>
<sequence>MRKYGHWRQYLTVIFGALIVGVAISFVSHFWERSNHIAQSFTVQSFGALGAPVSLQVKGGLPTSDQPILLESGSGDELKKGDQLLYIVSSFTYTPGRVLQDNKLTQIHAGTVNESELGELSEAIIGQRVGARVADTNTNIAQNSTEIVVIDILPTRISGTHIQPAGWPGNPAVNNSPQLLPQIVGQGEPPTELKVHDLVAGNGDQVAAGDQIYANYLLVDFSGKVMKDTYRDPHPVKIDTSKIFAGLRQGIIDQRIGSRLLIGIPARLAHGEKNLLAVVDLLGKVENATETSSDS</sequence>
<keyword evidence="3 4" id="KW-0413">Isomerase</keyword>
<comment type="similarity">
    <text evidence="5">Belongs to the FKBP-type PPIase family.</text>
</comment>
<protein>
    <recommendedName>
        <fullName evidence="5">Peptidyl-prolyl cis-trans isomerase</fullName>
        <ecNumber evidence="5">5.2.1.8</ecNumber>
    </recommendedName>
</protein>
<dbReference type="InterPro" id="IPR046357">
    <property type="entry name" value="PPIase_dom_sf"/>
</dbReference>
<comment type="catalytic activity">
    <reaction evidence="1 4 5">
        <text>[protein]-peptidylproline (omega=180) = [protein]-peptidylproline (omega=0)</text>
        <dbReference type="Rhea" id="RHEA:16237"/>
        <dbReference type="Rhea" id="RHEA-COMP:10747"/>
        <dbReference type="Rhea" id="RHEA-COMP:10748"/>
        <dbReference type="ChEBI" id="CHEBI:83833"/>
        <dbReference type="ChEBI" id="CHEBI:83834"/>
        <dbReference type="EC" id="5.2.1.8"/>
    </reaction>
</comment>
<evidence type="ECO:0000256" key="4">
    <source>
        <dbReference type="PROSITE-ProRule" id="PRU00277"/>
    </source>
</evidence>
<evidence type="ECO:0000256" key="5">
    <source>
        <dbReference type="RuleBase" id="RU003915"/>
    </source>
</evidence>
<dbReference type="SUPFAM" id="SSF54534">
    <property type="entry name" value="FKBP-like"/>
    <property type="match status" value="1"/>
</dbReference>
<dbReference type="GO" id="GO:0003755">
    <property type="term" value="F:peptidyl-prolyl cis-trans isomerase activity"/>
    <property type="evidence" value="ECO:0007669"/>
    <property type="project" value="UniProtKB-EC"/>
</dbReference>